<reference evidence="1" key="1">
    <citation type="submission" date="2018-02" db="EMBL/GenBank/DDBJ databases">
        <title>Rhizophora mucronata_Transcriptome.</title>
        <authorList>
            <person name="Meera S.P."/>
            <person name="Sreeshan A."/>
            <person name="Augustine A."/>
        </authorList>
    </citation>
    <scope>NUCLEOTIDE SEQUENCE</scope>
    <source>
        <tissue evidence="1">Leaf</tissue>
    </source>
</reference>
<protein>
    <submittedName>
        <fullName evidence="1">Uncharacterized protein</fullName>
    </submittedName>
</protein>
<evidence type="ECO:0000313" key="1">
    <source>
        <dbReference type="EMBL" id="MBX42543.1"/>
    </source>
</evidence>
<dbReference type="AlphaFoldDB" id="A0A2P2NJ90"/>
<sequence>MLLTTLGFFQSAFFSPKSAAPRFRLFYNIIEHKRRFNDKA</sequence>
<proteinExistence type="predicted"/>
<dbReference type="EMBL" id="GGEC01062059">
    <property type="protein sequence ID" value="MBX42543.1"/>
    <property type="molecule type" value="Transcribed_RNA"/>
</dbReference>
<name>A0A2P2NJ90_RHIMU</name>
<organism evidence="1">
    <name type="scientific">Rhizophora mucronata</name>
    <name type="common">Asiatic mangrove</name>
    <dbReference type="NCBI Taxonomy" id="61149"/>
    <lineage>
        <taxon>Eukaryota</taxon>
        <taxon>Viridiplantae</taxon>
        <taxon>Streptophyta</taxon>
        <taxon>Embryophyta</taxon>
        <taxon>Tracheophyta</taxon>
        <taxon>Spermatophyta</taxon>
        <taxon>Magnoliopsida</taxon>
        <taxon>eudicotyledons</taxon>
        <taxon>Gunneridae</taxon>
        <taxon>Pentapetalae</taxon>
        <taxon>rosids</taxon>
        <taxon>fabids</taxon>
        <taxon>Malpighiales</taxon>
        <taxon>Rhizophoraceae</taxon>
        <taxon>Rhizophora</taxon>
    </lineage>
</organism>
<accession>A0A2P2NJ90</accession>